<gene>
    <name evidence="2" type="ORF">CHYS00102_LOCUS22846</name>
</gene>
<evidence type="ECO:0000313" key="2">
    <source>
        <dbReference type="EMBL" id="CAD8895632.1"/>
    </source>
</evidence>
<sequence length="178" mass="19882">MNILLLMISFFQGFNPSSSFMLTNISFHRNLKVSAKIKEDIVGTAINLSKNSSLDPDICSAFTLRVCSSTSCAKARRKFQLDEYYTLGTLDTLATNAGAQFMNVEESTCLGHCKQAPCVAVEHEDYYGHIALEGMTEMEFAKQAFLNVAFDEDVKRVWECVEGGVRTMMEMEDEDGQV</sequence>
<dbReference type="InterPro" id="IPR036249">
    <property type="entry name" value="Thioredoxin-like_sf"/>
</dbReference>
<dbReference type="Pfam" id="PF01257">
    <property type="entry name" value="2Fe-2S_thioredx"/>
    <property type="match status" value="1"/>
</dbReference>
<dbReference type="AlphaFoldDB" id="A0A7S1BTP4"/>
<proteinExistence type="predicted"/>
<feature type="chain" id="PRO_5030842279" evidence="1">
    <location>
        <begin position="20"/>
        <end position="178"/>
    </location>
</feature>
<evidence type="ECO:0000256" key="1">
    <source>
        <dbReference type="SAM" id="SignalP"/>
    </source>
</evidence>
<organism evidence="2">
    <name type="scientific">Corethron hystrix</name>
    <dbReference type="NCBI Taxonomy" id="216773"/>
    <lineage>
        <taxon>Eukaryota</taxon>
        <taxon>Sar</taxon>
        <taxon>Stramenopiles</taxon>
        <taxon>Ochrophyta</taxon>
        <taxon>Bacillariophyta</taxon>
        <taxon>Coscinodiscophyceae</taxon>
        <taxon>Corethrophycidae</taxon>
        <taxon>Corethrales</taxon>
        <taxon>Corethraceae</taxon>
        <taxon>Corethron</taxon>
    </lineage>
</organism>
<reference evidence="2" key="1">
    <citation type="submission" date="2021-01" db="EMBL/GenBank/DDBJ databases">
        <authorList>
            <person name="Corre E."/>
            <person name="Pelletier E."/>
            <person name="Niang G."/>
            <person name="Scheremetjew M."/>
            <person name="Finn R."/>
            <person name="Kale V."/>
            <person name="Holt S."/>
            <person name="Cochrane G."/>
            <person name="Meng A."/>
            <person name="Brown T."/>
            <person name="Cohen L."/>
        </authorList>
    </citation>
    <scope>NUCLEOTIDE SEQUENCE</scope>
    <source>
        <strain evidence="2">308</strain>
    </source>
</reference>
<accession>A0A7S1BTP4</accession>
<dbReference type="EMBL" id="HBFR01031493">
    <property type="protein sequence ID" value="CAD8895632.1"/>
    <property type="molecule type" value="Transcribed_RNA"/>
</dbReference>
<dbReference type="SUPFAM" id="SSF52833">
    <property type="entry name" value="Thioredoxin-like"/>
    <property type="match status" value="1"/>
</dbReference>
<name>A0A7S1BTP4_9STRA</name>
<dbReference type="Gene3D" id="3.40.30.10">
    <property type="entry name" value="Glutaredoxin"/>
    <property type="match status" value="1"/>
</dbReference>
<keyword evidence="1" id="KW-0732">Signal</keyword>
<feature type="signal peptide" evidence="1">
    <location>
        <begin position="1"/>
        <end position="19"/>
    </location>
</feature>
<protein>
    <submittedName>
        <fullName evidence="2">Uncharacterized protein</fullName>
    </submittedName>
</protein>